<evidence type="ECO:0000256" key="14">
    <source>
        <dbReference type="ARBA" id="ARBA00025569"/>
    </source>
</evidence>
<evidence type="ECO:0000256" key="20">
    <source>
        <dbReference type="SAM" id="Phobius"/>
    </source>
</evidence>
<dbReference type="OrthoDB" id="443634at2759"/>
<evidence type="ECO:0000256" key="7">
    <source>
        <dbReference type="ARBA" id="ARBA00022737"/>
    </source>
</evidence>
<keyword evidence="7" id="KW-0677">Repeat</keyword>
<feature type="transmembrane region" description="Helical" evidence="20">
    <location>
        <begin position="1433"/>
        <end position="1457"/>
    </location>
</feature>
<evidence type="ECO:0000256" key="4">
    <source>
        <dbReference type="ARBA" id="ARBA00022448"/>
    </source>
</evidence>
<dbReference type="InterPro" id="IPR006581">
    <property type="entry name" value="VPS10"/>
</dbReference>
<keyword evidence="12" id="KW-0675">Receptor</keyword>
<evidence type="ECO:0000256" key="6">
    <source>
        <dbReference type="ARBA" id="ARBA00022729"/>
    </source>
</evidence>
<dbReference type="Gene3D" id="3.30.60.270">
    <property type="match status" value="2"/>
</dbReference>
<dbReference type="Proteomes" id="UP000034112">
    <property type="component" value="Unassembled WGS sequence"/>
</dbReference>
<dbReference type="InterPro" id="IPR031778">
    <property type="entry name" value="Sortilin_N"/>
</dbReference>
<keyword evidence="6 21" id="KW-0732">Signal</keyword>
<evidence type="ECO:0000256" key="8">
    <source>
        <dbReference type="ARBA" id="ARBA00022927"/>
    </source>
</evidence>
<evidence type="ECO:0000259" key="22">
    <source>
        <dbReference type="PROSITE" id="PS50006"/>
    </source>
</evidence>
<keyword evidence="5 20" id="KW-0812">Transmembrane</keyword>
<evidence type="ECO:0000313" key="24">
    <source>
        <dbReference type="Proteomes" id="UP000034112"/>
    </source>
</evidence>
<evidence type="ECO:0000256" key="21">
    <source>
        <dbReference type="SAM" id="SignalP"/>
    </source>
</evidence>
<organism evidence="23 24">
    <name type="scientific">Trichoderma harzianum</name>
    <name type="common">Hypocrea lixii</name>
    <dbReference type="NCBI Taxonomy" id="5544"/>
    <lineage>
        <taxon>Eukaryota</taxon>
        <taxon>Fungi</taxon>
        <taxon>Dikarya</taxon>
        <taxon>Ascomycota</taxon>
        <taxon>Pezizomycotina</taxon>
        <taxon>Sordariomycetes</taxon>
        <taxon>Hypocreomycetidae</taxon>
        <taxon>Hypocreales</taxon>
        <taxon>Hypocreaceae</taxon>
        <taxon>Trichoderma</taxon>
    </lineage>
</organism>
<dbReference type="GO" id="GO:0016020">
    <property type="term" value="C:membrane"/>
    <property type="evidence" value="ECO:0007669"/>
    <property type="project" value="InterPro"/>
</dbReference>
<feature type="signal peptide" evidence="21">
    <location>
        <begin position="1"/>
        <end position="27"/>
    </location>
</feature>
<dbReference type="EMBL" id="JOKZ01000465">
    <property type="protein sequence ID" value="KKO98070.1"/>
    <property type="molecule type" value="Genomic_DNA"/>
</dbReference>
<comment type="caution">
    <text evidence="23">The sequence shown here is derived from an EMBL/GenBank/DDBJ whole genome shotgun (WGS) entry which is preliminary data.</text>
</comment>
<dbReference type="GO" id="GO:0006896">
    <property type="term" value="P:Golgi to vacuole transport"/>
    <property type="evidence" value="ECO:0007669"/>
    <property type="project" value="TreeGrafter"/>
</dbReference>
<accession>A0A0F9WY72</accession>
<comment type="function">
    <text evidence="14">Functions as a sorting receptor in the Golgi compartment required for the intracellular sorting and delivery of soluble vacuolar proteins, like carboxypeptidase Y (CPY) and proteinase A. Executes multiple rounds of sorting by cycling between the late Golgi and a prevacuolar endosome-like compartment.</text>
</comment>
<evidence type="ECO:0000256" key="1">
    <source>
        <dbReference type="ARBA" id="ARBA00004166"/>
    </source>
</evidence>
<sequence length="1511" mass="169167">MMRLTAKAAAPSWHLLLLSLLWVLALAKDGPKLSVTKFDHPPLGLAYFEDSDIVVFHDVDAGIIYRSSDAGANWSKVKAIPEGDAFLLTTHPYDSKIAYALTLGKTHYKTEDQGETWSKFETPAVPSRFQPEILVFHAEDPKRVIFNGMECDGIFCDEQASYTTDNFKSVELLRAFTAGCWWAKLSPEFTTGDKDLDKKRVLCIIKDPFSLFVEDQRLVISDDFFAVVNKEVQEFEPNMDTNKGVGGVANIAVVKSFLLVATSSFQSDEMALYVTDDTLKWHRAMFPTSDNHDHSHQINQEAYTVLESTNYSIQIDVLTSSPSNPMGVLFTSNSNGTYFTENVPYTNRNGKGHVDFEKVHGIQGVFIVNVVENGPDVDKKGAEKQVVTQISFDDGRTFESLKADGDKIHLHSITELDNTGRVFTSPAPGLVMGNGNTGKALGKFADANLYVSDDAGITWKEALKGPHKYEFGDQGSILLAVKDSRKDDVSEISYSLDHGEHWESVALPDKLSVKPAILTTTQDSTSLKFLLIGEKDRAYHMIAIDFGAMDKRTCEDKDLEDWHARADDDGKPTCIMGHKQTYRRRKKTADCFIKSNFKDPVPITEDCECSDADFECDYNFRRDPEDNKVCKKVGPLPAPDGACKDKSGTFKGSSGWRLIPGNTCKRTKGEQKDDPVERKCEDATVPSVPGTPANGGEVTHKQFIFDTKLQDFQKIYLDRSDSSQSDDETVIVRPAEDEGNGRLKIEQKLWLSSDHGKSFKRILEGEKIQGIYPHLFLKDLVYFTTGSDKVIYTLDRGKSFHSFKAPTDPGDRFPLSFHPDKRDWLIWVGQTCDKVGGKETCFPEASISIDRGDNWKTMLRFAERCEFTGHSAYKFRSQKQVICLAREEENNDAPLTIMTSDDFFQEDKAIFKDSVTNFATMNEFIVVAGRDPETEDMHALASLDGKHFERAHFPYNFHEGHENEYTLLDSSTHAINLFVRTEGGADREYGSIIKSNSNGTSYVLSAANVNCNEETYVDFEKVAGLEGVALINIVTNANKGEKTKDLQTKISHNDGSEWGFLAPPAKDVDGKAYPCSSSKGDESCALHLHHYTERDDKRKTFAAATAVGLIFGIGNVGSKLGEIKNADTFMSTDGGVSWKNVKKGSWSWQYGDQGSIIVLAQRYTRNNPVKSRAISYSTDEGNTWKNLEFADSDVALLDITTLRSGTSRNFLLWCRSGRGKLFSVNLDFSGLADKPCEHTKASDSDYYLWSPKHPLQDDDCLFGHVSKYLRKKTDRKCYNKQNLQRLYDHEDCACSRRDYECDFNFELDNHGQCQLVNGFTPLTGDDWCEKYPNETSYFEPTGYRRVPLSTCRGGNELDKTSTEHPCKGHEEDFKRKHGTSGVVIFFAVVIPFTLAGIIGWYVYRNWNGKFGQIRLGENSSTFDSDQPWIKYPIIAVSAVAAVVVSLPVMVSSLARLASSSFGRFGQRSDGSWFSRGARRFTTRDSFARGRGDYSIVDDEGELLGEESDEEV</sequence>
<evidence type="ECO:0000256" key="10">
    <source>
        <dbReference type="ARBA" id="ARBA00023034"/>
    </source>
</evidence>
<dbReference type="Pfam" id="PF15902">
    <property type="entry name" value="Sortilin-Vps10"/>
    <property type="match status" value="2"/>
</dbReference>
<dbReference type="InterPro" id="IPR015943">
    <property type="entry name" value="WD40/YVTN_repeat-like_dom_sf"/>
</dbReference>
<dbReference type="InterPro" id="IPR050310">
    <property type="entry name" value="VPS10-sortilin"/>
</dbReference>
<keyword evidence="10" id="KW-0333">Golgi apparatus</keyword>
<keyword evidence="11 20" id="KW-0472">Membrane</keyword>
<reference evidence="24" key="1">
    <citation type="journal article" date="2015" name="Genome Announc.">
        <title>Draft whole-genome sequence of the biocontrol agent Trichoderma harzianum T6776.</title>
        <authorList>
            <person name="Baroncelli R."/>
            <person name="Piaggeschi G."/>
            <person name="Fiorini L."/>
            <person name="Bertolini E."/>
            <person name="Zapparata A."/>
            <person name="Pe M.E."/>
            <person name="Sarrocco S."/>
            <person name="Vannacci G."/>
        </authorList>
    </citation>
    <scope>NUCLEOTIDE SEQUENCE [LARGE SCALE GENOMIC DNA]</scope>
    <source>
        <strain evidence="24">T6776</strain>
    </source>
</reference>
<keyword evidence="9 20" id="KW-1133">Transmembrane helix</keyword>
<feature type="chain" id="PRO_5002529678" description="Vacuolar protein sorting/targeting protein 10" evidence="21">
    <location>
        <begin position="28"/>
        <end position="1511"/>
    </location>
</feature>
<dbReference type="GO" id="GO:0006895">
    <property type="term" value="P:Golgi to endosome transport"/>
    <property type="evidence" value="ECO:0007669"/>
    <property type="project" value="TreeGrafter"/>
</dbReference>
<evidence type="ECO:0000256" key="16">
    <source>
        <dbReference type="ARBA" id="ARBA00031354"/>
    </source>
</evidence>
<dbReference type="Gene3D" id="2.10.70.80">
    <property type="match status" value="2"/>
</dbReference>
<evidence type="ECO:0000256" key="15">
    <source>
        <dbReference type="ARBA" id="ARBA00031250"/>
    </source>
</evidence>
<evidence type="ECO:0000256" key="18">
    <source>
        <dbReference type="ARBA" id="ARBA00032705"/>
    </source>
</evidence>
<name>A0A0F9WY72_TRIHA</name>
<protein>
    <recommendedName>
        <fullName evidence="3">Vacuolar protein sorting/targeting protein 10</fullName>
    </recommendedName>
    <alternativeName>
        <fullName evidence="16">Carboxypeptidase Y receptor</fullName>
    </alternativeName>
    <alternativeName>
        <fullName evidence="15 17">Sortilin VPS10</fullName>
    </alternativeName>
    <alternativeName>
        <fullName evidence="18 19">Vacuolar carboxypeptidase Sorting receptor VPS10</fullName>
    </alternativeName>
</protein>
<dbReference type="GO" id="GO:0006623">
    <property type="term" value="P:protein targeting to vacuole"/>
    <property type="evidence" value="ECO:0007669"/>
    <property type="project" value="TreeGrafter"/>
</dbReference>
<feature type="transmembrane region" description="Helical" evidence="20">
    <location>
        <begin position="1382"/>
        <end position="1403"/>
    </location>
</feature>
<evidence type="ECO:0000256" key="13">
    <source>
        <dbReference type="ARBA" id="ARBA00023180"/>
    </source>
</evidence>
<dbReference type="Pfam" id="PF15901">
    <property type="entry name" value="Sortilin_C"/>
    <property type="match status" value="2"/>
</dbReference>
<comment type="subcellular location">
    <subcellularLocation>
        <location evidence="1">Golgi apparatus</location>
        <location evidence="1">trans-Golgi network membrane</location>
        <topology evidence="1">Multi-pass membrane protein</topology>
    </subcellularLocation>
    <subcellularLocation>
        <location evidence="2">Prevacuolar compartment membrane</location>
        <topology evidence="2">Multi-pass membrane protein</topology>
    </subcellularLocation>
</comment>
<dbReference type="SUPFAM" id="SSF110296">
    <property type="entry name" value="Oligoxyloglucan reducing end-specific cellobiohydrolase"/>
    <property type="match status" value="2"/>
</dbReference>
<dbReference type="Gene3D" id="2.130.10.10">
    <property type="entry name" value="YVTN repeat-like/Quinoprotein amine dehydrogenase"/>
    <property type="match status" value="3"/>
</dbReference>
<dbReference type="PROSITE" id="PS50006">
    <property type="entry name" value="FHA_DOMAIN"/>
    <property type="match status" value="1"/>
</dbReference>
<dbReference type="InterPro" id="IPR031777">
    <property type="entry name" value="Sortilin_C"/>
</dbReference>
<gene>
    <name evidence="23" type="ORF">THAR02_09827</name>
</gene>
<dbReference type="OMA" id="ATMSEFI"/>
<evidence type="ECO:0000256" key="9">
    <source>
        <dbReference type="ARBA" id="ARBA00022989"/>
    </source>
</evidence>
<dbReference type="SMART" id="SM00602">
    <property type="entry name" value="VPS10"/>
    <property type="match status" value="2"/>
</dbReference>
<dbReference type="PANTHER" id="PTHR12106">
    <property type="entry name" value="SORTILIN RELATED"/>
    <property type="match status" value="1"/>
</dbReference>
<evidence type="ECO:0000256" key="19">
    <source>
        <dbReference type="ARBA" id="ARBA00032910"/>
    </source>
</evidence>
<evidence type="ECO:0000313" key="23">
    <source>
        <dbReference type="EMBL" id="KKO98070.1"/>
    </source>
</evidence>
<dbReference type="PANTHER" id="PTHR12106:SF27">
    <property type="entry name" value="SORTILIN-RELATED RECEPTOR"/>
    <property type="match status" value="1"/>
</dbReference>
<evidence type="ECO:0000256" key="17">
    <source>
        <dbReference type="ARBA" id="ARBA00031902"/>
    </source>
</evidence>
<proteinExistence type="predicted"/>
<dbReference type="GO" id="GO:0005829">
    <property type="term" value="C:cytosol"/>
    <property type="evidence" value="ECO:0007669"/>
    <property type="project" value="GOC"/>
</dbReference>
<evidence type="ECO:0000256" key="2">
    <source>
        <dbReference type="ARBA" id="ARBA00004488"/>
    </source>
</evidence>
<evidence type="ECO:0000256" key="11">
    <source>
        <dbReference type="ARBA" id="ARBA00023136"/>
    </source>
</evidence>
<dbReference type="CDD" id="cd15482">
    <property type="entry name" value="Sialidase_non-viral"/>
    <property type="match status" value="2"/>
</dbReference>
<keyword evidence="4" id="KW-0813">Transport</keyword>
<dbReference type="FunFam" id="3.30.60.270:FF:000005">
    <property type="entry name" value="Sortilin"/>
    <property type="match status" value="2"/>
</dbReference>
<evidence type="ECO:0000256" key="3">
    <source>
        <dbReference type="ARBA" id="ARBA00015369"/>
    </source>
</evidence>
<keyword evidence="13" id="KW-0325">Glycoprotein</keyword>
<evidence type="ECO:0000256" key="12">
    <source>
        <dbReference type="ARBA" id="ARBA00023170"/>
    </source>
</evidence>
<keyword evidence="8" id="KW-0653">Protein transport</keyword>
<dbReference type="GO" id="GO:0005794">
    <property type="term" value="C:Golgi apparatus"/>
    <property type="evidence" value="ECO:0007669"/>
    <property type="project" value="UniProtKB-SubCell"/>
</dbReference>
<feature type="domain" description="FHA" evidence="22">
    <location>
        <begin position="926"/>
        <end position="973"/>
    </location>
</feature>
<evidence type="ECO:0000256" key="5">
    <source>
        <dbReference type="ARBA" id="ARBA00022692"/>
    </source>
</evidence>
<dbReference type="InterPro" id="IPR000253">
    <property type="entry name" value="FHA_dom"/>
</dbReference>
<dbReference type="FunFam" id="2.10.70.80:FF:000001">
    <property type="entry name" value="Sortilin-related VPS10 domain-containing receptor 1"/>
    <property type="match status" value="1"/>
</dbReference>